<dbReference type="Proteomes" id="UP000501076">
    <property type="component" value="Plasmid pFDU301A"/>
</dbReference>
<keyword evidence="2" id="KW-0614">Plasmid</keyword>
<dbReference type="EMBL" id="CP045273">
    <property type="protein sequence ID" value="QJX80659.1"/>
    <property type="molecule type" value="Genomic_DNA"/>
</dbReference>
<protein>
    <submittedName>
        <fullName evidence="2">Uncharacterized protein</fullName>
    </submittedName>
</protein>
<gene>
    <name evidence="2" type="ORF">FDZ14_31715</name>
</gene>
<reference evidence="2 3" key="1">
    <citation type="submission" date="2019-10" db="EMBL/GenBank/DDBJ databases">
        <title>Complete genome sequences for adaption low water activity.</title>
        <authorList>
            <person name="Zhao L."/>
            <person name="Zhong J."/>
        </authorList>
    </citation>
    <scope>NUCLEOTIDE SEQUENCE [LARGE SCALE GENOMIC DNA]</scope>
    <source>
        <strain evidence="2 3">FDU301</strain>
        <plasmid evidence="3">pfdu301a</plasmid>
    </source>
</reference>
<keyword evidence="1" id="KW-0472">Membrane</keyword>
<dbReference type="AlphaFoldDB" id="A0A6M6E6B0"/>
<dbReference type="RefSeq" id="WP_171778654.1">
    <property type="nucleotide sequence ID" value="NZ_CP045273.1"/>
</dbReference>
<keyword evidence="1" id="KW-0812">Transmembrane</keyword>
<feature type="transmembrane region" description="Helical" evidence="1">
    <location>
        <begin position="204"/>
        <end position="221"/>
    </location>
</feature>
<evidence type="ECO:0000313" key="2">
    <source>
        <dbReference type="EMBL" id="QJX80659.1"/>
    </source>
</evidence>
<feature type="transmembrane region" description="Helical" evidence="1">
    <location>
        <begin position="99"/>
        <end position="116"/>
    </location>
</feature>
<evidence type="ECO:0000313" key="3">
    <source>
        <dbReference type="Proteomes" id="UP000501076"/>
    </source>
</evidence>
<keyword evidence="1" id="KW-1133">Transmembrane helix</keyword>
<sequence length="225" mass="26410">MNLLMYCLSFGIILYFFSKFHKTSIKKEKLKYGFFSALYILFVISYNPYFDWKVWVLIALLIYCVLDDILHKEFNILIPLFVSVGLLIIERNIIMTTAIIFVFVSFYLFALVIHFLKRSNRKKSETTLKDSKAEVKTTSTKNPFVFLSNVFSRNSGMGEGDPWIICSFLLLIHFGNWIMYLFLNWVLIALFFVVNRFMKNPRSSIPLAPILLLSLTILLLVNRFF</sequence>
<evidence type="ECO:0000256" key="1">
    <source>
        <dbReference type="SAM" id="Phobius"/>
    </source>
</evidence>
<name>A0A6M6E6B0_PRIMG</name>
<proteinExistence type="predicted"/>
<organism evidence="2 3">
    <name type="scientific">Priestia megaterium</name>
    <name type="common">Bacillus megaterium</name>
    <dbReference type="NCBI Taxonomy" id="1404"/>
    <lineage>
        <taxon>Bacteria</taxon>
        <taxon>Bacillati</taxon>
        <taxon>Bacillota</taxon>
        <taxon>Bacilli</taxon>
        <taxon>Bacillales</taxon>
        <taxon>Bacillaceae</taxon>
        <taxon>Priestia</taxon>
    </lineage>
</organism>
<feature type="transmembrane region" description="Helical" evidence="1">
    <location>
        <begin position="30"/>
        <end position="46"/>
    </location>
</feature>
<feature type="transmembrane region" description="Helical" evidence="1">
    <location>
        <begin position="163"/>
        <end position="192"/>
    </location>
</feature>
<geneLocation type="plasmid" evidence="3">
    <name>pfdu301a</name>
</geneLocation>
<accession>A0A6M6E6B0</accession>